<comment type="catalytic activity">
    <reaction evidence="7">
        <text>diphosphate + H2O = 2 phosphate + H(+)</text>
        <dbReference type="Rhea" id="RHEA:24576"/>
        <dbReference type="ChEBI" id="CHEBI:15377"/>
        <dbReference type="ChEBI" id="CHEBI:15378"/>
        <dbReference type="ChEBI" id="CHEBI:33019"/>
        <dbReference type="ChEBI" id="CHEBI:43474"/>
        <dbReference type="EC" id="3.6.1.1"/>
    </reaction>
</comment>
<evidence type="ECO:0000256" key="1">
    <source>
        <dbReference type="ARBA" id="ARBA00001946"/>
    </source>
</evidence>
<dbReference type="GO" id="GO:0004427">
    <property type="term" value="F:inorganic diphosphate phosphatase activity"/>
    <property type="evidence" value="ECO:0007669"/>
    <property type="project" value="UniProtKB-EC"/>
</dbReference>
<dbReference type="EC" id="3.6.1.1" evidence="3"/>
<dbReference type="InterPro" id="IPR008162">
    <property type="entry name" value="Pyrophosphatase"/>
</dbReference>
<feature type="region of interest" description="Disordered" evidence="8">
    <location>
        <begin position="121"/>
        <end position="141"/>
    </location>
</feature>
<evidence type="ECO:0000256" key="9">
    <source>
        <dbReference type="SAM" id="Phobius"/>
    </source>
</evidence>
<feature type="compositionally biased region" description="Low complexity" evidence="8">
    <location>
        <begin position="259"/>
        <end position="274"/>
    </location>
</feature>
<feature type="region of interest" description="Disordered" evidence="8">
    <location>
        <begin position="503"/>
        <end position="546"/>
    </location>
</feature>
<evidence type="ECO:0000256" key="8">
    <source>
        <dbReference type="SAM" id="MobiDB-lite"/>
    </source>
</evidence>
<dbReference type="Gene3D" id="3.90.80.10">
    <property type="entry name" value="Inorganic pyrophosphatase"/>
    <property type="match status" value="1"/>
</dbReference>
<comment type="caution">
    <text evidence="10">The sequence shown here is derived from an EMBL/GenBank/DDBJ whole genome shotgun (WGS) entry which is preliminary data.</text>
</comment>
<organism evidence="10 11">
    <name type="scientific">Chlamydomonas incerta</name>
    <dbReference type="NCBI Taxonomy" id="51695"/>
    <lineage>
        <taxon>Eukaryota</taxon>
        <taxon>Viridiplantae</taxon>
        <taxon>Chlorophyta</taxon>
        <taxon>core chlorophytes</taxon>
        <taxon>Chlorophyceae</taxon>
        <taxon>CS clade</taxon>
        <taxon>Chlamydomonadales</taxon>
        <taxon>Chlamydomonadaceae</taxon>
        <taxon>Chlamydomonas</taxon>
    </lineage>
</organism>
<evidence type="ECO:0000313" key="10">
    <source>
        <dbReference type="EMBL" id="KAG2432488.1"/>
    </source>
</evidence>
<name>A0A835SST1_CHLIN</name>
<dbReference type="EMBL" id="JAEHOC010000021">
    <property type="protein sequence ID" value="KAG2432488.1"/>
    <property type="molecule type" value="Genomic_DNA"/>
</dbReference>
<evidence type="ECO:0000256" key="5">
    <source>
        <dbReference type="ARBA" id="ARBA00022801"/>
    </source>
</evidence>
<proteinExistence type="inferred from homology"/>
<dbReference type="InterPro" id="IPR036649">
    <property type="entry name" value="Pyrophosphatase_sf"/>
</dbReference>
<evidence type="ECO:0000256" key="3">
    <source>
        <dbReference type="ARBA" id="ARBA00012146"/>
    </source>
</evidence>
<dbReference type="Pfam" id="PF00719">
    <property type="entry name" value="Pyrophosphatase"/>
    <property type="match status" value="1"/>
</dbReference>
<comment type="cofactor">
    <cofactor evidence="1">
        <name>Mg(2+)</name>
        <dbReference type="ChEBI" id="CHEBI:18420"/>
    </cofactor>
</comment>
<feature type="region of interest" description="Disordered" evidence="8">
    <location>
        <begin position="256"/>
        <end position="276"/>
    </location>
</feature>
<dbReference type="GO" id="GO:0000287">
    <property type="term" value="F:magnesium ion binding"/>
    <property type="evidence" value="ECO:0007669"/>
    <property type="project" value="InterPro"/>
</dbReference>
<comment type="similarity">
    <text evidence="2">Belongs to the PPase family.</text>
</comment>
<keyword evidence="9" id="KW-1133">Transmembrane helix</keyword>
<feature type="compositionally biased region" description="Low complexity" evidence="8">
    <location>
        <begin position="523"/>
        <end position="537"/>
    </location>
</feature>
<keyword evidence="5" id="KW-0378">Hydrolase</keyword>
<keyword evidence="6" id="KW-0460">Magnesium</keyword>
<accession>A0A835SST1</accession>
<dbReference type="PANTHER" id="PTHR10286">
    <property type="entry name" value="INORGANIC PYROPHOSPHATASE"/>
    <property type="match status" value="1"/>
</dbReference>
<dbReference type="OrthoDB" id="537538at2759"/>
<protein>
    <recommendedName>
        <fullName evidence="3">inorganic diphosphatase</fullName>
        <ecNumber evidence="3">3.6.1.1</ecNumber>
    </recommendedName>
</protein>
<gene>
    <name evidence="10" type="ORF">HXX76_008833</name>
</gene>
<keyword evidence="4" id="KW-0479">Metal-binding</keyword>
<dbReference type="AlphaFoldDB" id="A0A835SST1"/>
<keyword evidence="9" id="KW-0472">Membrane</keyword>
<feature type="transmembrane region" description="Helical" evidence="9">
    <location>
        <begin position="73"/>
        <end position="106"/>
    </location>
</feature>
<keyword evidence="11" id="KW-1185">Reference proteome</keyword>
<dbReference type="GO" id="GO:0005737">
    <property type="term" value="C:cytoplasm"/>
    <property type="evidence" value="ECO:0007669"/>
    <property type="project" value="InterPro"/>
</dbReference>
<evidence type="ECO:0000313" key="11">
    <source>
        <dbReference type="Proteomes" id="UP000650467"/>
    </source>
</evidence>
<evidence type="ECO:0000256" key="2">
    <source>
        <dbReference type="ARBA" id="ARBA00006220"/>
    </source>
</evidence>
<keyword evidence="9" id="KW-0812">Transmembrane</keyword>
<dbReference type="SUPFAM" id="SSF50324">
    <property type="entry name" value="Inorganic pyrophosphatase"/>
    <property type="match status" value="1"/>
</dbReference>
<evidence type="ECO:0000256" key="6">
    <source>
        <dbReference type="ARBA" id="ARBA00022842"/>
    </source>
</evidence>
<sequence>MWVRPRHARAATAAAPAPAAGREALPPAAPAPAQAAAMGLGHASAAAAAALTLRQVRRQGYARARPALRAAMLLLAGLAATALPVLALGAASAAAAAAAAAVGAAAPSAAAVAMPAGAGSSTSANVGAPGGRNSSSSNATTTQTASLAAAAVAAGAVTSYVKLPPSAPELTQPPDPVVWQVYGGCVPRVQTPGAPGAAPGSPGFAVFCVAPAAAAGADVEGTSADGGFRAGRAAGGSGRGRNVSFWHDVPLGLRRRRASSSSSSSNTSTGLAGAQGAGEEVTFWVTNEIPRGTNAKIETQTSLPYTPMMQSTMREQRRPGGPSPTPEQLRFYRVGPSLVNYGGIPQTWEASDAPDPVTGLPADNDPLDYLEVGGAVLPVGGVVRVRLLGALTMVDDNQTDWKMLVLNVKVRLVRLDPAGWREMAEGKPPVTFFLPATNTTTAAAADWAGAFVGREAAAAVLARKHADWRRLLAGGCSAEDCAPLTAAVAAEYGPGWRELGLGQRLAGGTKSSRRGPASRDGKAVAAAATAGSGVGAPVPAPEAVRK</sequence>
<evidence type="ECO:0000256" key="4">
    <source>
        <dbReference type="ARBA" id="ARBA00022723"/>
    </source>
</evidence>
<dbReference type="GO" id="GO:0006796">
    <property type="term" value="P:phosphate-containing compound metabolic process"/>
    <property type="evidence" value="ECO:0007669"/>
    <property type="project" value="InterPro"/>
</dbReference>
<dbReference type="Proteomes" id="UP000650467">
    <property type="component" value="Unassembled WGS sequence"/>
</dbReference>
<reference evidence="10" key="1">
    <citation type="journal article" date="2020" name="bioRxiv">
        <title>Comparative genomics of Chlamydomonas.</title>
        <authorList>
            <person name="Craig R.J."/>
            <person name="Hasan A.R."/>
            <person name="Ness R.W."/>
            <person name="Keightley P.D."/>
        </authorList>
    </citation>
    <scope>NUCLEOTIDE SEQUENCE</scope>
    <source>
        <strain evidence="10">SAG 7.73</strain>
    </source>
</reference>
<evidence type="ECO:0000256" key="7">
    <source>
        <dbReference type="ARBA" id="ARBA00047820"/>
    </source>
</evidence>